<keyword evidence="9" id="KW-1185">Reference proteome</keyword>
<dbReference type="InterPro" id="IPR036576">
    <property type="entry name" value="WRKY_dom_sf"/>
</dbReference>
<keyword evidence="4" id="KW-0804">Transcription</keyword>
<feature type="region of interest" description="Disordered" evidence="6">
    <location>
        <begin position="377"/>
        <end position="416"/>
    </location>
</feature>
<keyword evidence="5" id="KW-0539">Nucleus</keyword>
<feature type="compositionally biased region" description="Pro residues" evidence="6">
    <location>
        <begin position="114"/>
        <end position="127"/>
    </location>
</feature>
<feature type="compositionally biased region" description="Basic and acidic residues" evidence="6">
    <location>
        <begin position="405"/>
        <end position="416"/>
    </location>
</feature>
<dbReference type="FunFam" id="2.20.25.80:FF:000003">
    <property type="entry name" value="WRKY transcription factor 57"/>
    <property type="match status" value="1"/>
</dbReference>
<feature type="compositionally biased region" description="Basic residues" evidence="6">
    <location>
        <begin position="195"/>
        <end position="209"/>
    </location>
</feature>
<evidence type="ECO:0000256" key="3">
    <source>
        <dbReference type="ARBA" id="ARBA00023125"/>
    </source>
</evidence>
<evidence type="ECO:0000259" key="7">
    <source>
        <dbReference type="PROSITE" id="PS50811"/>
    </source>
</evidence>
<dbReference type="GO" id="GO:0043565">
    <property type="term" value="F:sequence-specific DNA binding"/>
    <property type="evidence" value="ECO:0007669"/>
    <property type="project" value="InterPro"/>
</dbReference>
<comment type="subcellular location">
    <subcellularLocation>
        <location evidence="1">Nucleus</location>
    </subcellularLocation>
</comment>
<evidence type="ECO:0000313" key="8">
    <source>
        <dbReference type="EMBL" id="KAK6913665.1"/>
    </source>
</evidence>
<dbReference type="SUPFAM" id="SSF118290">
    <property type="entry name" value="WRKY DNA-binding domain"/>
    <property type="match status" value="1"/>
</dbReference>
<gene>
    <name evidence="8" type="ORF">RJ641_020986</name>
</gene>
<dbReference type="Proteomes" id="UP001370490">
    <property type="component" value="Unassembled WGS sequence"/>
</dbReference>
<feature type="compositionally biased region" description="Low complexity" evidence="6">
    <location>
        <begin position="128"/>
        <end position="165"/>
    </location>
</feature>
<evidence type="ECO:0000256" key="5">
    <source>
        <dbReference type="ARBA" id="ARBA00023242"/>
    </source>
</evidence>
<dbReference type="Pfam" id="PF03106">
    <property type="entry name" value="WRKY"/>
    <property type="match status" value="1"/>
</dbReference>
<dbReference type="PANTHER" id="PTHR31221:SF358">
    <property type="entry name" value="WRKY TRANSCRIPTION FACTOR 71"/>
    <property type="match status" value="1"/>
</dbReference>
<dbReference type="Gene3D" id="2.20.25.80">
    <property type="entry name" value="WRKY domain"/>
    <property type="match status" value="1"/>
</dbReference>
<evidence type="ECO:0000256" key="4">
    <source>
        <dbReference type="ARBA" id="ARBA00023163"/>
    </source>
</evidence>
<feature type="compositionally biased region" description="Basic and acidic residues" evidence="6">
    <location>
        <begin position="169"/>
        <end position="182"/>
    </location>
</feature>
<feature type="compositionally biased region" description="Polar residues" evidence="6">
    <location>
        <begin position="377"/>
        <end position="389"/>
    </location>
</feature>
<sequence length="416" mass="46325">MEKKLEQQEQEEVRIKKRDFTTTAAAATATTTTSSNKMANSTVISDQIPNMGYGIFYDVASSSSCGGDATEKSSFLDLLGIQQDYYRSPSLFDLFQPPSTHHHHHLIPSSQSQQPPPPLFSPPPPIPLSSSSSAIPESTTTPSEVLNPTTTPTTPNSSSISSSSTEAANDDHDHDHQNKAPEDLEDQDSQDKNKKQLKPKKKNQKRQRQPRFAFMTKSEVDHLDDGYRWRKYGQKAVKNSPFPRSYYRCTSAACGVKKRVERSCEDPTIVVTTYEGQHTHPSPLMPRGSIGIIPPAEISSGYRGASTITSTSSSTSLLYNVPQIFSRHLQQHQPPQPYFHNPPSIMPPSFLSFSSSSTTSSVTNSPSMFPSNYNYNQKKRFNPSSQSSLMLRDHGLLEDIVPSQMRKESKEEQDHQ</sequence>
<accession>A0AAN8YV84</accession>
<name>A0AAN8YV84_9MAGN</name>
<keyword evidence="3" id="KW-0238">DNA-binding</keyword>
<dbReference type="PANTHER" id="PTHR31221">
    <property type="entry name" value="WRKY TRANSCRIPTION FACTOR PROTEIN 1-RELATED"/>
    <property type="match status" value="1"/>
</dbReference>
<dbReference type="InterPro" id="IPR044810">
    <property type="entry name" value="WRKY_plant"/>
</dbReference>
<evidence type="ECO:0000256" key="6">
    <source>
        <dbReference type="SAM" id="MobiDB-lite"/>
    </source>
</evidence>
<comment type="caution">
    <text evidence="8">The sequence shown here is derived from an EMBL/GenBank/DDBJ whole genome shotgun (WGS) entry which is preliminary data.</text>
</comment>
<evidence type="ECO:0000256" key="1">
    <source>
        <dbReference type="ARBA" id="ARBA00004123"/>
    </source>
</evidence>
<dbReference type="AlphaFoldDB" id="A0AAN8YV84"/>
<organism evidence="8 9">
    <name type="scientific">Dillenia turbinata</name>
    <dbReference type="NCBI Taxonomy" id="194707"/>
    <lineage>
        <taxon>Eukaryota</taxon>
        <taxon>Viridiplantae</taxon>
        <taxon>Streptophyta</taxon>
        <taxon>Embryophyta</taxon>
        <taxon>Tracheophyta</taxon>
        <taxon>Spermatophyta</taxon>
        <taxon>Magnoliopsida</taxon>
        <taxon>eudicotyledons</taxon>
        <taxon>Gunneridae</taxon>
        <taxon>Pentapetalae</taxon>
        <taxon>Dilleniales</taxon>
        <taxon>Dilleniaceae</taxon>
        <taxon>Dillenia</taxon>
    </lineage>
</organism>
<feature type="region of interest" description="Disordered" evidence="6">
    <location>
        <begin position="96"/>
        <end position="214"/>
    </location>
</feature>
<keyword evidence="2" id="KW-0805">Transcription regulation</keyword>
<evidence type="ECO:0000256" key="2">
    <source>
        <dbReference type="ARBA" id="ARBA00023015"/>
    </source>
</evidence>
<dbReference type="InterPro" id="IPR003657">
    <property type="entry name" value="WRKY_dom"/>
</dbReference>
<proteinExistence type="predicted"/>
<dbReference type="GO" id="GO:0003700">
    <property type="term" value="F:DNA-binding transcription factor activity"/>
    <property type="evidence" value="ECO:0007669"/>
    <property type="project" value="InterPro"/>
</dbReference>
<dbReference type="PROSITE" id="PS50811">
    <property type="entry name" value="WRKY"/>
    <property type="match status" value="1"/>
</dbReference>
<dbReference type="GO" id="GO:0005634">
    <property type="term" value="C:nucleus"/>
    <property type="evidence" value="ECO:0007669"/>
    <property type="project" value="UniProtKB-SubCell"/>
</dbReference>
<evidence type="ECO:0000313" key="9">
    <source>
        <dbReference type="Proteomes" id="UP001370490"/>
    </source>
</evidence>
<protein>
    <submittedName>
        <fullName evidence="8">WRKY domain</fullName>
    </submittedName>
</protein>
<reference evidence="8 9" key="1">
    <citation type="submission" date="2023-12" db="EMBL/GenBank/DDBJ databases">
        <title>A high-quality genome assembly for Dillenia turbinata (Dilleniales).</title>
        <authorList>
            <person name="Chanderbali A."/>
        </authorList>
    </citation>
    <scope>NUCLEOTIDE SEQUENCE [LARGE SCALE GENOMIC DNA]</scope>
    <source>
        <strain evidence="8">LSX21</strain>
        <tissue evidence="8">Leaf</tissue>
    </source>
</reference>
<feature type="domain" description="WRKY" evidence="7">
    <location>
        <begin position="218"/>
        <end position="283"/>
    </location>
</feature>
<dbReference type="EMBL" id="JBAMMX010000026">
    <property type="protein sequence ID" value="KAK6913665.1"/>
    <property type="molecule type" value="Genomic_DNA"/>
</dbReference>
<dbReference type="SMART" id="SM00774">
    <property type="entry name" value="WRKY"/>
    <property type="match status" value="1"/>
</dbReference>